<evidence type="ECO:0008006" key="4">
    <source>
        <dbReference type="Google" id="ProtNLM"/>
    </source>
</evidence>
<feature type="region of interest" description="Disordered" evidence="1">
    <location>
        <begin position="121"/>
        <end position="141"/>
    </location>
</feature>
<organism evidence="2 3">
    <name type="scientific">Flavobacterium bizetiae</name>
    <dbReference type="NCBI Taxonomy" id="2704140"/>
    <lineage>
        <taxon>Bacteria</taxon>
        <taxon>Pseudomonadati</taxon>
        <taxon>Bacteroidota</taxon>
        <taxon>Flavobacteriia</taxon>
        <taxon>Flavobacteriales</taxon>
        <taxon>Flavobacteriaceae</taxon>
        <taxon>Flavobacterium</taxon>
    </lineage>
</organism>
<proteinExistence type="predicted"/>
<dbReference type="Proteomes" id="UP000479938">
    <property type="component" value="Unassembled WGS sequence"/>
</dbReference>
<evidence type="ECO:0000313" key="3">
    <source>
        <dbReference type="Proteomes" id="UP000479938"/>
    </source>
</evidence>
<name>A0A6J4GAQ3_9FLAO</name>
<dbReference type="EMBL" id="CADCSU010000040">
    <property type="protein sequence ID" value="CAA9195419.1"/>
    <property type="molecule type" value="Genomic_DNA"/>
</dbReference>
<sequence>MMNYIAKLTVILVAILLISSCKKSEAVVEKNNSETRTLNKTSADSESIEGLYETQAEPDNSNECVMSIEIIKEKKGYSYFLKTKLRQLKGIANLTANESGEKILVLEGIEWDEYEGDISREEDNDSIADSESNSQQPDIPVGIGASYTKDTLTIQNYGNAMNSYTKLSECGRKYIQLIKK</sequence>
<protein>
    <recommendedName>
        <fullName evidence="4">Lipoprotein</fullName>
    </recommendedName>
</protein>
<accession>A0A6J4GAQ3</accession>
<evidence type="ECO:0000313" key="2">
    <source>
        <dbReference type="EMBL" id="CAA9195419.1"/>
    </source>
</evidence>
<reference evidence="2 3" key="1">
    <citation type="submission" date="2020-02" db="EMBL/GenBank/DDBJ databases">
        <authorList>
            <person name="Criscuolo A."/>
        </authorList>
    </citation>
    <scope>NUCLEOTIDE SEQUENCE [LARGE SCALE GENOMIC DNA]</scope>
    <source>
        <strain evidence="2">CIP105534</strain>
    </source>
</reference>
<keyword evidence="3" id="KW-1185">Reference proteome</keyword>
<dbReference type="AlphaFoldDB" id="A0A6J4GAQ3"/>
<dbReference type="RefSeq" id="WP_232067276.1">
    <property type="nucleotide sequence ID" value="NZ_CADCSU010000040.1"/>
</dbReference>
<gene>
    <name evidence="2" type="ORF">FLA105534_00647</name>
</gene>
<evidence type="ECO:0000256" key="1">
    <source>
        <dbReference type="SAM" id="MobiDB-lite"/>
    </source>
</evidence>
<dbReference type="PROSITE" id="PS51257">
    <property type="entry name" value="PROKAR_LIPOPROTEIN"/>
    <property type="match status" value="1"/>
</dbReference>